<dbReference type="SUPFAM" id="SSF46785">
    <property type="entry name" value="Winged helix' DNA-binding domain"/>
    <property type="match status" value="1"/>
</dbReference>
<dbReference type="InterPro" id="IPR036388">
    <property type="entry name" value="WH-like_DNA-bd_sf"/>
</dbReference>
<dbReference type="AlphaFoldDB" id="A0AAN6Y2I5"/>
<proteinExistence type="predicted"/>
<accession>A0AAN6Y2I5</accession>
<dbReference type="Gene3D" id="1.10.10.10">
    <property type="entry name" value="Winged helix-like DNA-binding domain superfamily/Winged helix DNA-binding domain"/>
    <property type="match status" value="1"/>
</dbReference>
<keyword evidence="6" id="KW-1185">Reference proteome</keyword>
<keyword evidence="1 5" id="KW-0489">Methyltransferase</keyword>
<dbReference type="InterPro" id="IPR029063">
    <property type="entry name" value="SAM-dependent_MTases_sf"/>
</dbReference>
<sequence>MPEQSRIVQLSNRIATNTAKFDAYLGENSIPTPSFSAKYDQPSPLPTTAPPEILAARKAILQDTLELRQLMLGPREHVLELANPNALLSQLVIARLGLASLVPLDDGASTTTFSAIASTTGLSERNIRRLIRHAISQRVFVEGPSPGQVSHSAASRLLAREPDMWPDSHEPEHTGFALAHDTEKPIFEYLASEPERAARFAAGMRLYANRPGTDVRVDVGGSHGQLGIQLAWAFPGLKHVVVQDIQEAVIEAASANMPEDLAGRLSYMVHDFFTEQPGKSAAVYVFRACFHNWSDKYAVKMLEALKPALEAGVSHVVINDVVVPDAETLKRLDQEGKADAAHVRSADLAMGYLMNAGDRELGDWKALFEMAGPGFEFLTQGEEYKLEGSDLGMVVAKWVGVGGSWNDGTISHKD</sequence>
<dbReference type="InterPro" id="IPR016461">
    <property type="entry name" value="COMT-like"/>
</dbReference>
<evidence type="ECO:0000256" key="3">
    <source>
        <dbReference type="ARBA" id="ARBA00022691"/>
    </source>
</evidence>
<name>A0AAN6Y2I5_9PEZI</name>
<dbReference type="Gene3D" id="3.40.50.150">
    <property type="entry name" value="Vaccinia Virus protein VP39"/>
    <property type="match status" value="1"/>
</dbReference>
<dbReference type="EMBL" id="MU858163">
    <property type="protein sequence ID" value="KAK4210885.1"/>
    <property type="molecule type" value="Genomic_DNA"/>
</dbReference>
<protein>
    <submittedName>
        <fullName evidence="5">S-adenosyl-L-methionine-dependent methyltransferase</fullName>
    </submittedName>
</protein>
<dbReference type="Pfam" id="PF00891">
    <property type="entry name" value="Methyltransf_2"/>
    <property type="match status" value="1"/>
</dbReference>
<dbReference type="GO" id="GO:0032259">
    <property type="term" value="P:methylation"/>
    <property type="evidence" value="ECO:0007669"/>
    <property type="project" value="UniProtKB-KW"/>
</dbReference>
<dbReference type="Proteomes" id="UP001301769">
    <property type="component" value="Unassembled WGS sequence"/>
</dbReference>
<keyword evidence="2" id="KW-0808">Transferase</keyword>
<evidence type="ECO:0000313" key="6">
    <source>
        <dbReference type="Proteomes" id="UP001301769"/>
    </source>
</evidence>
<dbReference type="PROSITE" id="PS51683">
    <property type="entry name" value="SAM_OMT_II"/>
    <property type="match status" value="1"/>
</dbReference>
<evidence type="ECO:0000256" key="2">
    <source>
        <dbReference type="ARBA" id="ARBA00022679"/>
    </source>
</evidence>
<gene>
    <name evidence="5" type="ORF">QBC37DRAFT_474785</name>
</gene>
<reference evidence="5" key="1">
    <citation type="journal article" date="2023" name="Mol. Phylogenet. Evol.">
        <title>Genome-scale phylogeny and comparative genomics of the fungal order Sordariales.</title>
        <authorList>
            <person name="Hensen N."/>
            <person name="Bonometti L."/>
            <person name="Westerberg I."/>
            <person name="Brannstrom I.O."/>
            <person name="Guillou S."/>
            <person name="Cros-Aarteil S."/>
            <person name="Calhoun S."/>
            <person name="Haridas S."/>
            <person name="Kuo A."/>
            <person name="Mondo S."/>
            <person name="Pangilinan J."/>
            <person name="Riley R."/>
            <person name="LaButti K."/>
            <person name="Andreopoulos B."/>
            <person name="Lipzen A."/>
            <person name="Chen C."/>
            <person name="Yan M."/>
            <person name="Daum C."/>
            <person name="Ng V."/>
            <person name="Clum A."/>
            <person name="Steindorff A."/>
            <person name="Ohm R.A."/>
            <person name="Martin F."/>
            <person name="Silar P."/>
            <person name="Natvig D.O."/>
            <person name="Lalanne C."/>
            <person name="Gautier V."/>
            <person name="Ament-Velasquez S.L."/>
            <person name="Kruys A."/>
            <person name="Hutchinson M.I."/>
            <person name="Powell A.J."/>
            <person name="Barry K."/>
            <person name="Miller A.N."/>
            <person name="Grigoriev I.V."/>
            <person name="Debuchy R."/>
            <person name="Gladieux P."/>
            <person name="Hiltunen Thoren M."/>
            <person name="Johannesson H."/>
        </authorList>
    </citation>
    <scope>NUCLEOTIDE SEQUENCE</scope>
    <source>
        <strain evidence="5">PSN293</strain>
    </source>
</reference>
<evidence type="ECO:0000313" key="5">
    <source>
        <dbReference type="EMBL" id="KAK4210885.1"/>
    </source>
</evidence>
<dbReference type="SUPFAM" id="SSF53335">
    <property type="entry name" value="S-adenosyl-L-methionine-dependent methyltransferases"/>
    <property type="match status" value="1"/>
</dbReference>
<evidence type="ECO:0000259" key="4">
    <source>
        <dbReference type="Pfam" id="PF00891"/>
    </source>
</evidence>
<dbReference type="InterPro" id="IPR001077">
    <property type="entry name" value="COMT_C"/>
</dbReference>
<reference evidence="5" key="2">
    <citation type="submission" date="2023-05" db="EMBL/GenBank/DDBJ databases">
        <authorList>
            <consortium name="Lawrence Berkeley National Laboratory"/>
            <person name="Steindorff A."/>
            <person name="Hensen N."/>
            <person name="Bonometti L."/>
            <person name="Westerberg I."/>
            <person name="Brannstrom I.O."/>
            <person name="Guillou S."/>
            <person name="Cros-Aarteil S."/>
            <person name="Calhoun S."/>
            <person name="Haridas S."/>
            <person name="Kuo A."/>
            <person name="Mondo S."/>
            <person name="Pangilinan J."/>
            <person name="Riley R."/>
            <person name="Labutti K."/>
            <person name="Andreopoulos B."/>
            <person name="Lipzen A."/>
            <person name="Chen C."/>
            <person name="Yanf M."/>
            <person name="Daum C."/>
            <person name="Ng V."/>
            <person name="Clum A."/>
            <person name="Ohm R."/>
            <person name="Martin F."/>
            <person name="Silar P."/>
            <person name="Natvig D."/>
            <person name="Lalanne C."/>
            <person name="Gautier V."/>
            <person name="Ament-Velasquez S.L."/>
            <person name="Kruys A."/>
            <person name="Hutchinson M.I."/>
            <person name="Powell A.J."/>
            <person name="Barry K."/>
            <person name="Miller A.N."/>
            <person name="Grigoriev I.V."/>
            <person name="Debuchy R."/>
            <person name="Gladieux P."/>
            <person name="Thoren M.H."/>
            <person name="Johannesson H."/>
        </authorList>
    </citation>
    <scope>NUCLEOTIDE SEQUENCE</scope>
    <source>
        <strain evidence="5">PSN293</strain>
    </source>
</reference>
<dbReference type="InterPro" id="IPR036390">
    <property type="entry name" value="WH_DNA-bd_sf"/>
</dbReference>
<dbReference type="GO" id="GO:0008171">
    <property type="term" value="F:O-methyltransferase activity"/>
    <property type="evidence" value="ECO:0007669"/>
    <property type="project" value="InterPro"/>
</dbReference>
<evidence type="ECO:0000256" key="1">
    <source>
        <dbReference type="ARBA" id="ARBA00022603"/>
    </source>
</evidence>
<comment type="caution">
    <text evidence="5">The sequence shown here is derived from an EMBL/GenBank/DDBJ whole genome shotgun (WGS) entry which is preliminary data.</text>
</comment>
<organism evidence="5 6">
    <name type="scientific">Rhypophila decipiens</name>
    <dbReference type="NCBI Taxonomy" id="261697"/>
    <lineage>
        <taxon>Eukaryota</taxon>
        <taxon>Fungi</taxon>
        <taxon>Dikarya</taxon>
        <taxon>Ascomycota</taxon>
        <taxon>Pezizomycotina</taxon>
        <taxon>Sordariomycetes</taxon>
        <taxon>Sordariomycetidae</taxon>
        <taxon>Sordariales</taxon>
        <taxon>Naviculisporaceae</taxon>
        <taxon>Rhypophila</taxon>
    </lineage>
</organism>
<dbReference type="PANTHER" id="PTHR43712:SF12">
    <property type="entry name" value="STERIGMATOCYSTIN 8-O-METHYLTRANSFERASE"/>
    <property type="match status" value="1"/>
</dbReference>
<dbReference type="PANTHER" id="PTHR43712">
    <property type="entry name" value="PUTATIVE (AFU_ORTHOLOGUE AFUA_4G14580)-RELATED"/>
    <property type="match status" value="1"/>
</dbReference>
<feature type="domain" description="O-methyltransferase C-terminal" evidence="4">
    <location>
        <begin position="216"/>
        <end position="372"/>
    </location>
</feature>
<keyword evidence="3" id="KW-0949">S-adenosyl-L-methionine</keyword>